<dbReference type="Proteomes" id="UP000613030">
    <property type="component" value="Unassembled WGS sequence"/>
</dbReference>
<dbReference type="RefSeq" id="WP_202016176.1">
    <property type="nucleotide sequence ID" value="NZ_JAERRB010000018.1"/>
</dbReference>
<keyword evidence="3" id="KW-1185">Reference proteome</keyword>
<feature type="domain" description="DinB-like" evidence="1">
    <location>
        <begin position="12"/>
        <end position="150"/>
    </location>
</feature>
<sequence>MQFTIQKSVEILERTPQLLEIMLGGLSEEWIENNEGPETWSPYDVVGHLIHGEKTDWIPRMEIILSSKADKSFEPFDRFAQFDEGAPKTLTQLLNEFKALRKQNLNRLRAQNITQNDLLQEGRHPAFGPVTLSQLLATWVAHDLNHIGQISRVMAKQYEQEVGPWKAYLGILKA</sequence>
<reference evidence="2 3" key="1">
    <citation type="submission" date="2021-01" db="EMBL/GenBank/DDBJ databases">
        <title>Chryseolinea sp. Jin1 Genome sequencing and assembly.</title>
        <authorList>
            <person name="Kim I."/>
        </authorList>
    </citation>
    <scope>NUCLEOTIDE SEQUENCE [LARGE SCALE GENOMIC DNA]</scope>
    <source>
        <strain evidence="2 3">Jin1</strain>
    </source>
</reference>
<dbReference type="Pfam" id="PF12867">
    <property type="entry name" value="DinB_2"/>
    <property type="match status" value="1"/>
</dbReference>
<evidence type="ECO:0000313" key="2">
    <source>
        <dbReference type="EMBL" id="MBL0745639.1"/>
    </source>
</evidence>
<organism evidence="2 3">
    <name type="scientific">Chryseolinea lacunae</name>
    <dbReference type="NCBI Taxonomy" id="2801331"/>
    <lineage>
        <taxon>Bacteria</taxon>
        <taxon>Pseudomonadati</taxon>
        <taxon>Bacteroidota</taxon>
        <taxon>Cytophagia</taxon>
        <taxon>Cytophagales</taxon>
        <taxon>Fulvivirgaceae</taxon>
        <taxon>Chryseolinea</taxon>
    </lineage>
</organism>
<comment type="caution">
    <text evidence="2">The sequence shown here is derived from an EMBL/GenBank/DDBJ whole genome shotgun (WGS) entry which is preliminary data.</text>
</comment>
<accession>A0ABS1L1V4</accession>
<proteinExistence type="predicted"/>
<dbReference type="InterPro" id="IPR034660">
    <property type="entry name" value="DinB/YfiT-like"/>
</dbReference>
<dbReference type="InterPro" id="IPR024775">
    <property type="entry name" value="DinB-like"/>
</dbReference>
<dbReference type="EMBL" id="JAERRB010000018">
    <property type="protein sequence ID" value="MBL0745639.1"/>
    <property type="molecule type" value="Genomic_DNA"/>
</dbReference>
<evidence type="ECO:0000259" key="1">
    <source>
        <dbReference type="Pfam" id="PF12867"/>
    </source>
</evidence>
<gene>
    <name evidence="2" type="ORF">JI741_30685</name>
</gene>
<dbReference type="Gene3D" id="1.20.120.450">
    <property type="entry name" value="dinb family like domain"/>
    <property type="match status" value="1"/>
</dbReference>
<dbReference type="SUPFAM" id="SSF109854">
    <property type="entry name" value="DinB/YfiT-like putative metalloenzymes"/>
    <property type="match status" value="1"/>
</dbReference>
<protein>
    <submittedName>
        <fullName evidence="2">DinB family protein</fullName>
    </submittedName>
</protein>
<evidence type="ECO:0000313" key="3">
    <source>
        <dbReference type="Proteomes" id="UP000613030"/>
    </source>
</evidence>
<name>A0ABS1L1V4_9BACT</name>